<dbReference type="NCBIfam" id="NF003558">
    <property type="entry name" value="PRK05231.1"/>
    <property type="match status" value="1"/>
</dbReference>
<sequence length="320" mass="36272">MAVYTQVTELEVSNCLKNYEIGELVTLKGIAQGVENSNFLLVTTIGKYILTLYEKRIKAEELPWYLDLMGHLVQQGISCPLPVLDKQGVALTVLAERPAAIVTFLDGKEAPEITDNHCFLLGKAIADLHHAGESFAQYRKNNVGPDSWQELLTKSTGYDQDEMVHEIQPVLQEILKQWPTEKDNLPVGQIHADIFPDNVFFKAPYHLSGFIDFYFACTDFLAYDLAIALNAWCFTDDGQCLTGRVNALMKGYEAVRPLTDQEKRFFPILNMGAAVRFLLTRLHDWIHTPADALVTPKNPNPYLYRLRYHQQTFVASSDDR</sequence>
<protein>
    <recommendedName>
        <fullName evidence="8 9">Homoserine kinase</fullName>
        <shortName evidence="8">HK</shortName>
        <shortName evidence="8">HSK</shortName>
        <ecNumber evidence="8 9">2.7.1.39</ecNumber>
    </recommendedName>
</protein>
<keyword evidence="1 8" id="KW-0028">Amino-acid biosynthesis</keyword>
<dbReference type="HAMAP" id="MF_00301">
    <property type="entry name" value="Homoser_kinase_2"/>
    <property type="match status" value="1"/>
</dbReference>
<feature type="domain" description="Aminoglycoside phosphotransferase" evidence="10">
    <location>
        <begin position="26"/>
        <end position="258"/>
    </location>
</feature>
<evidence type="ECO:0000313" key="11">
    <source>
        <dbReference type="EMBL" id="OUI78393.1"/>
    </source>
</evidence>
<name>A0A251ZUS5_9PROT</name>
<dbReference type="UniPathway" id="UPA00050">
    <property type="reaction ID" value="UER00064"/>
</dbReference>
<dbReference type="Pfam" id="PF01636">
    <property type="entry name" value="APH"/>
    <property type="match status" value="1"/>
</dbReference>
<evidence type="ECO:0000256" key="4">
    <source>
        <dbReference type="ARBA" id="ARBA00022741"/>
    </source>
</evidence>
<dbReference type="InterPro" id="IPR050249">
    <property type="entry name" value="Pseudomonas-type_ThrB"/>
</dbReference>
<evidence type="ECO:0000256" key="6">
    <source>
        <dbReference type="ARBA" id="ARBA00022840"/>
    </source>
</evidence>
<evidence type="ECO:0000313" key="12">
    <source>
        <dbReference type="Proteomes" id="UP000194946"/>
    </source>
</evidence>
<dbReference type="InterPro" id="IPR002575">
    <property type="entry name" value="Aminoglycoside_PTrfase"/>
</dbReference>
<dbReference type="Gene3D" id="3.90.1200.10">
    <property type="match status" value="1"/>
</dbReference>
<dbReference type="GO" id="GO:0005524">
    <property type="term" value="F:ATP binding"/>
    <property type="evidence" value="ECO:0007669"/>
    <property type="project" value="UniProtKB-KW"/>
</dbReference>
<dbReference type="InterPro" id="IPR011009">
    <property type="entry name" value="Kinase-like_dom_sf"/>
</dbReference>
<dbReference type="InterPro" id="IPR005280">
    <property type="entry name" value="Homoserine_kinase_II"/>
</dbReference>
<evidence type="ECO:0000256" key="5">
    <source>
        <dbReference type="ARBA" id="ARBA00022777"/>
    </source>
</evidence>
<dbReference type="SUPFAM" id="SSF56112">
    <property type="entry name" value="Protein kinase-like (PK-like)"/>
    <property type="match status" value="1"/>
</dbReference>
<evidence type="ECO:0000256" key="7">
    <source>
        <dbReference type="ARBA" id="ARBA00038240"/>
    </source>
</evidence>
<dbReference type="EMBL" id="JOPB01000007">
    <property type="protein sequence ID" value="OUI78393.1"/>
    <property type="molecule type" value="Genomic_DNA"/>
</dbReference>
<dbReference type="CDD" id="cd05153">
    <property type="entry name" value="HomoserineK_II"/>
    <property type="match status" value="1"/>
</dbReference>
<dbReference type="AlphaFoldDB" id="A0A251ZUS5"/>
<keyword evidence="5 8" id="KW-0418">Kinase</keyword>
<comment type="similarity">
    <text evidence="7 8">Belongs to the pseudomonas-type ThrB family.</text>
</comment>
<dbReference type="NCBIfam" id="TIGR00938">
    <property type="entry name" value="thrB_alt"/>
    <property type="match status" value="1"/>
</dbReference>
<evidence type="ECO:0000259" key="10">
    <source>
        <dbReference type="Pfam" id="PF01636"/>
    </source>
</evidence>
<proteinExistence type="inferred from homology"/>
<evidence type="ECO:0000256" key="8">
    <source>
        <dbReference type="HAMAP-Rule" id="MF_00301"/>
    </source>
</evidence>
<dbReference type="PANTHER" id="PTHR21064">
    <property type="entry name" value="AMINOGLYCOSIDE PHOSPHOTRANSFERASE DOMAIN-CONTAINING PROTEIN-RELATED"/>
    <property type="match status" value="1"/>
</dbReference>
<dbReference type="PANTHER" id="PTHR21064:SF6">
    <property type="entry name" value="AMINOGLYCOSIDE PHOSPHOTRANSFERASE DOMAIN-CONTAINING PROTEIN"/>
    <property type="match status" value="1"/>
</dbReference>
<keyword evidence="3 8" id="KW-0791">Threonine biosynthesis</keyword>
<dbReference type="RefSeq" id="WP_008853134.1">
    <property type="nucleotide sequence ID" value="NZ_JOPB01000007.1"/>
</dbReference>
<evidence type="ECO:0000256" key="3">
    <source>
        <dbReference type="ARBA" id="ARBA00022697"/>
    </source>
</evidence>
<accession>A0A251ZUS5</accession>
<dbReference type="Gene3D" id="3.30.200.20">
    <property type="entry name" value="Phosphorylase Kinase, domain 1"/>
    <property type="match status" value="1"/>
</dbReference>
<keyword evidence="4 8" id="KW-0547">Nucleotide-binding</keyword>
<gene>
    <name evidence="8" type="primary">thrB</name>
    <name evidence="11" type="ORF">HK18_10210</name>
</gene>
<dbReference type="GO" id="GO:0004413">
    <property type="term" value="F:homoserine kinase activity"/>
    <property type="evidence" value="ECO:0007669"/>
    <property type="project" value="UniProtKB-UniRule"/>
</dbReference>
<reference evidence="12" key="1">
    <citation type="submission" date="2014-06" db="EMBL/GenBank/DDBJ databases">
        <authorList>
            <person name="Winans N.J."/>
            <person name="Newell P.D."/>
            <person name="Douglas A.E."/>
        </authorList>
    </citation>
    <scope>NUCLEOTIDE SEQUENCE [LARGE SCALE GENOMIC DNA]</scope>
    <source>
        <strain evidence="12">DmL_052</strain>
    </source>
</reference>
<dbReference type="Proteomes" id="UP000194946">
    <property type="component" value="Unassembled WGS sequence"/>
</dbReference>
<keyword evidence="12" id="KW-1185">Reference proteome</keyword>
<organism evidence="11 12">
    <name type="scientific">Commensalibacter intestini</name>
    <dbReference type="NCBI Taxonomy" id="479936"/>
    <lineage>
        <taxon>Bacteria</taxon>
        <taxon>Pseudomonadati</taxon>
        <taxon>Pseudomonadota</taxon>
        <taxon>Alphaproteobacteria</taxon>
        <taxon>Acetobacterales</taxon>
        <taxon>Acetobacteraceae</taxon>
    </lineage>
</organism>
<keyword evidence="6 8" id="KW-0067">ATP-binding</keyword>
<comment type="catalytic activity">
    <reaction evidence="8">
        <text>L-homoserine + ATP = O-phospho-L-homoserine + ADP + H(+)</text>
        <dbReference type="Rhea" id="RHEA:13985"/>
        <dbReference type="ChEBI" id="CHEBI:15378"/>
        <dbReference type="ChEBI" id="CHEBI:30616"/>
        <dbReference type="ChEBI" id="CHEBI:57476"/>
        <dbReference type="ChEBI" id="CHEBI:57590"/>
        <dbReference type="ChEBI" id="CHEBI:456216"/>
        <dbReference type="EC" id="2.7.1.39"/>
    </reaction>
</comment>
<dbReference type="EC" id="2.7.1.39" evidence="8 9"/>
<evidence type="ECO:0000256" key="9">
    <source>
        <dbReference type="NCBIfam" id="TIGR00938"/>
    </source>
</evidence>
<comment type="caution">
    <text evidence="11">The sequence shown here is derived from an EMBL/GenBank/DDBJ whole genome shotgun (WGS) entry which is preliminary data.</text>
</comment>
<dbReference type="GO" id="GO:0009088">
    <property type="term" value="P:threonine biosynthetic process"/>
    <property type="evidence" value="ECO:0007669"/>
    <property type="project" value="UniProtKB-UniRule"/>
</dbReference>
<evidence type="ECO:0000256" key="2">
    <source>
        <dbReference type="ARBA" id="ARBA00022679"/>
    </source>
</evidence>
<evidence type="ECO:0000256" key="1">
    <source>
        <dbReference type="ARBA" id="ARBA00022605"/>
    </source>
</evidence>
<comment type="pathway">
    <text evidence="8">Amino-acid biosynthesis; L-threonine biosynthesis; L-threonine from L-aspartate: step 4/5.</text>
</comment>
<keyword evidence="2 8" id="KW-0808">Transferase</keyword>